<feature type="transmembrane region" description="Helical" evidence="8">
    <location>
        <begin position="452"/>
        <end position="471"/>
    </location>
</feature>
<dbReference type="InterPro" id="IPR020846">
    <property type="entry name" value="MFS_dom"/>
</dbReference>
<keyword evidence="4" id="KW-1003">Cell membrane</keyword>
<evidence type="ECO:0000256" key="6">
    <source>
        <dbReference type="ARBA" id="ARBA00022989"/>
    </source>
</evidence>
<dbReference type="Gene3D" id="1.20.1250.20">
    <property type="entry name" value="MFS general substrate transporter like domains"/>
    <property type="match status" value="1"/>
</dbReference>
<keyword evidence="11" id="KW-1185">Reference proteome</keyword>
<feature type="transmembrane region" description="Helical" evidence="8">
    <location>
        <begin position="49"/>
        <end position="69"/>
    </location>
</feature>
<feature type="transmembrane region" description="Helical" evidence="8">
    <location>
        <begin position="20"/>
        <end position="37"/>
    </location>
</feature>
<evidence type="ECO:0000256" key="2">
    <source>
        <dbReference type="ARBA" id="ARBA00005982"/>
    </source>
</evidence>
<dbReference type="CDD" id="cd17346">
    <property type="entry name" value="MFS_DtpA_like"/>
    <property type="match status" value="1"/>
</dbReference>
<comment type="caution">
    <text evidence="10">The sequence shown here is derived from an EMBL/GenBank/DDBJ whole genome shotgun (WGS) entry which is preliminary data.</text>
</comment>
<dbReference type="SUPFAM" id="SSF103473">
    <property type="entry name" value="MFS general substrate transporter"/>
    <property type="match status" value="2"/>
</dbReference>
<feature type="transmembrane region" description="Helical" evidence="8">
    <location>
        <begin position="103"/>
        <end position="122"/>
    </location>
</feature>
<feature type="transmembrane region" description="Helical" evidence="8">
    <location>
        <begin position="355"/>
        <end position="373"/>
    </location>
</feature>
<dbReference type="PANTHER" id="PTHR23517">
    <property type="entry name" value="RESISTANCE PROTEIN MDTM, PUTATIVE-RELATED-RELATED"/>
    <property type="match status" value="1"/>
</dbReference>
<dbReference type="InterPro" id="IPR050171">
    <property type="entry name" value="MFS_Transporters"/>
</dbReference>
<feature type="domain" description="Major facilitator superfamily (MFS) profile" evidence="9">
    <location>
        <begin position="10"/>
        <end position="474"/>
    </location>
</feature>
<dbReference type="InterPro" id="IPR000109">
    <property type="entry name" value="POT_fam"/>
</dbReference>
<dbReference type="PANTHER" id="PTHR23517:SF15">
    <property type="entry name" value="PROTON-DEPENDENT OLIGOPEPTIDE FAMILY TRANSPORT PROTEIN"/>
    <property type="match status" value="1"/>
</dbReference>
<protein>
    <submittedName>
        <fullName evidence="10">Oligopeptide:H+ symporter</fullName>
    </submittedName>
</protein>
<keyword evidence="5 8" id="KW-0812">Transmembrane</keyword>
<dbReference type="RefSeq" id="WP_270677421.1">
    <property type="nucleotide sequence ID" value="NZ_JAQFWP010000014.1"/>
</dbReference>
<evidence type="ECO:0000256" key="3">
    <source>
        <dbReference type="ARBA" id="ARBA00022448"/>
    </source>
</evidence>
<evidence type="ECO:0000259" key="9">
    <source>
        <dbReference type="PROSITE" id="PS50850"/>
    </source>
</evidence>
<dbReference type="EMBL" id="JAQFWP010000014">
    <property type="protein sequence ID" value="MDA2804826.1"/>
    <property type="molecule type" value="Genomic_DNA"/>
</dbReference>
<sequence>MRNHPKGLITLAGTEMNERLSFYGMRAILVLFLAAAVSEGGMGLGTGTATAVVGLYLAMSYFTALPGGWIADRLLGQRRTVLVGGVVIMLGHISLALEFGSAFVWFGLALVCVGTGLLKPNISAMVGELYKDAPDARRDAGYSLFYMGINIGSAIGLFLVGYLGERFDWHVGFAVAAVGMALGLLQYVLGQKNLQGAGDRPGNPLTAGERGRLLRNLAIAVAAVALAFAAAALTGTLSVDNVTYVLTAFSIIVPIGYFVYMFVVRRDEITDEERPKLKAFVWLFIASAVFWMIFDQAAGPLTLFAKEHVDLHIGSFAVPAGSTQAVNPVMVIVLAGVFALVWSKLGDRVSTGMKFAFALVVCGFSFVVMSWATAATDGGTVKVGLMWLVGVYLLQTIAELCLSPVGLSMTSKLAPEAFKAQMMGLFFLSITAGDAVGAQVSRLQPVLGGNYFLLLGLLAVVCGIALFFFVGRLRGLMGEHRPAPQEAAA</sequence>
<comment type="similarity">
    <text evidence="2">Belongs to the major facilitator superfamily. Proton-dependent oligopeptide transporter (POT/PTR) (TC 2.A.17) family.</text>
</comment>
<dbReference type="PROSITE" id="PS01022">
    <property type="entry name" value="PTR2_1"/>
    <property type="match status" value="1"/>
</dbReference>
<keyword evidence="6 8" id="KW-1133">Transmembrane helix</keyword>
<evidence type="ECO:0000256" key="7">
    <source>
        <dbReference type="ARBA" id="ARBA00023136"/>
    </source>
</evidence>
<feature type="transmembrane region" description="Helical" evidence="8">
    <location>
        <begin position="276"/>
        <end position="294"/>
    </location>
</feature>
<feature type="transmembrane region" description="Helical" evidence="8">
    <location>
        <begin position="385"/>
        <end position="410"/>
    </location>
</feature>
<dbReference type="Proteomes" id="UP001165685">
    <property type="component" value="Unassembled WGS sequence"/>
</dbReference>
<keyword evidence="3" id="KW-0813">Transport</keyword>
<feature type="transmembrane region" description="Helical" evidence="8">
    <location>
        <begin position="325"/>
        <end position="343"/>
    </location>
</feature>
<feature type="transmembrane region" description="Helical" evidence="8">
    <location>
        <begin position="243"/>
        <end position="264"/>
    </location>
</feature>
<accession>A0ABT4TJN2</accession>
<dbReference type="InterPro" id="IPR036259">
    <property type="entry name" value="MFS_trans_sf"/>
</dbReference>
<comment type="subcellular location">
    <subcellularLocation>
        <location evidence="1">Cell membrane</location>
        <topology evidence="1">Multi-pass membrane protein</topology>
    </subcellularLocation>
</comment>
<proteinExistence type="inferred from homology"/>
<dbReference type="Pfam" id="PF00854">
    <property type="entry name" value="PTR2"/>
    <property type="match status" value="1"/>
</dbReference>
<feature type="transmembrane region" description="Helical" evidence="8">
    <location>
        <begin position="143"/>
        <end position="163"/>
    </location>
</feature>
<evidence type="ECO:0000256" key="8">
    <source>
        <dbReference type="SAM" id="Phobius"/>
    </source>
</evidence>
<evidence type="ECO:0000256" key="1">
    <source>
        <dbReference type="ARBA" id="ARBA00004651"/>
    </source>
</evidence>
<name>A0ABT4TJN2_9ACTN</name>
<dbReference type="InterPro" id="IPR018456">
    <property type="entry name" value="PTR2_symporter_CS"/>
</dbReference>
<feature type="transmembrane region" description="Helical" evidence="8">
    <location>
        <begin position="81"/>
        <end position="97"/>
    </location>
</feature>
<evidence type="ECO:0000313" key="11">
    <source>
        <dbReference type="Proteomes" id="UP001165685"/>
    </source>
</evidence>
<organism evidence="10 11">
    <name type="scientific">Nocardiopsis suaedae</name>
    <dbReference type="NCBI Taxonomy" id="3018444"/>
    <lineage>
        <taxon>Bacteria</taxon>
        <taxon>Bacillati</taxon>
        <taxon>Actinomycetota</taxon>
        <taxon>Actinomycetes</taxon>
        <taxon>Streptosporangiales</taxon>
        <taxon>Nocardiopsidaceae</taxon>
        <taxon>Nocardiopsis</taxon>
    </lineage>
</organism>
<gene>
    <name evidence="10" type="ORF">O4U47_09905</name>
</gene>
<evidence type="ECO:0000313" key="10">
    <source>
        <dbReference type="EMBL" id="MDA2804826.1"/>
    </source>
</evidence>
<dbReference type="InterPro" id="IPR005279">
    <property type="entry name" value="Dipep/tripep_permease"/>
</dbReference>
<keyword evidence="7 8" id="KW-0472">Membrane</keyword>
<reference evidence="10" key="1">
    <citation type="submission" date="2023-01" db="EMBL/GenBank/DDBJ databases">
        <title>Draft genome sequence of Nocardiopsis sp. LSu2-4 isolated from halophytes.</title>
        <authorList>
            <person name="Duangmal K."/>
            <person name="Chantavorakit T."/>
        </authorList>
    </citation>
    <scope>NUCLEOTIDE SEQUENCE</scope>
    <source>
        <strain evidence="10">LSu2-4</strain>
    </source>
</reference>
<evidence type="ECO:0000256" key="5">
    <source>
        <dbReference type="ARBA" id="ARBA00022692"/>
    </source>
</evidence>
<dbReference type="NCBIfam" id="TIGR00924">
    <property type="entry name" value="yjdL_sub1_fam"/>
    <property type="match status" value="1"/>
</dbReference>
<feature type="transmembrane region" description="Helical" evidence="8">
    <location>
        <begin position="169"/>
        <end position="190"/>
    </location>
</feature>
<feature type="transmembrane region" description="Helical" evidence="8">
    <location>
        <begin position="217"/>
        <end position="237"/>
    </location>
</feature>
<dbReference type="PROSITE" id="PS50850">
    <property type="entry name" value="MFS"/>
    <property type="match status" value="1"/>
</dbReference>
<evidence type="ECO:0000256" key="4">
    <source>
        <dbReference type="ARBA" id="ARBA00022475"/>
    </source>
</evidence>
<feature type="transmembrane region" description="Helical" evidence="8">
    <location>
        <begin position="422"/>
        <end position="440"/>
    </location>
</feature>